<dbReference type="InterPro" id="IPR006342">
    <property type="entry name" value="FkbM_mtfrase"/>
</dbReference>
<dbReference type="RefSeq" id="WP_284375235.1">
    <property type="nucleotide sequence ID" value="NZ_BAABWP010000002.1"/>
</dbReference>
<feature type="domain" description="Methyltransferase FkbM" evidence="1">
    <location>
        <begin position="70"/>
        <end position="205"/>
    </location>
</feature>
<gene>
    <name evidence="2" type="ORF">GCM10007927_34610</name>
</gene>
<sequence length="264" mass="28884">MRLIYRALFKQLMQSAARSHRLAGRPALAGYAFDHITLKMHIDGRFAYRELDALEHQLFPKLAADTVCLDIGANIGNHAVNFADHFHHVHAFEPNRKALDLLEINARLRPNITVHSVGLSDHRHTLSAVQPEGNLGGTGASASGSASDQRVELPLVPLDGVDLALGGRAISFVKIDVEGFEAEVIRGAAQTLTTHRPVIGMEVDRRSVNGGSSPALAAALELGYTHMYAMRRGGRARFRAVSNAVERNYPMLLLSTVPLEFEER</sequence>
<dbReference type="EMBL" id="BSNL01000001">
    <property type="protein sequence ID" value="GLQ28658.1"/>
    <property type="molecule type" value="Genomic_DNA"/>
</dbReference>
<evidence type="ECO:0000259" key="1">
    <source>
        <dbReference type="Pfam" id="PF05050"/>
    </source>
</evidence>
<dbReference type="Pfam" id="PF05050">
    <property type="entry name" value="Methyltransf_21"/>
    <property type="match status" value="1"/>
</dbReference>
<evidence type="ECO:0000313" key="3">
    <source>
        <dbReference type="Proteomes" id="UP001161388"/>
    </source>
</evidence>
<dbReference type="InterPro" id="IPR029063">
    <property type="entry name" value="SAM-dependent_MTases_sf"/>
</dbReference>
<reference evidence="2" key="1">
    <citation type="journal article" date="2014" name="Int. J. Syst. Evol. Microbiol.">
        <title>Complete genome of a new Firmicutes species belonging to the dominant human colonic microbiota ('Ruminococcus bicirculans') reveals two chromosomes and a selective capacity to utilize plant glucans.</title>
        <authorList>
            <consortium name="NISC Comparative Sequencing Program"/>
            <person name="Wegmann U."/>
            <person name="Louis P."/>
            <person name="Goesmann A."/>
            <person name="Henrissat B."/>
            <person name="Duncan S.H."/>
            <person name="Flint H.J."/>
        </authorList>
    </citation>
    <scope>NUCLEOTIDE SEQUENCE</scope>
    <source>
        <strain evidence="2">NBRC 109915</strain>
    </source>
</reference>
<dbReference type="PANTHER" id="PTHR34203:SF15">
    <property type="entry name" value="SLL1173 PROTEIN"/>
    <property type="match status" value="1"/>
</dbReference>
<keyword evidence="3" id="KW-1185">Reference proteome</keyword>
<dbReference type="Proteomes" id="UP001161388">
    <property type="component" value="Unassembled WGS sequence"/>
</dbReference>
<dbReference type="NCBIfam" id="TIGR01444">
    <property type="entry name" value="fkbM_fam"/>
    <property type="match status" value="1"/>
</dbReference>
<dbReference type="InterPro" id="IPR052514">
    <property type="entry name" value="SAM-dependent_MTase"/>
</dbReference>
<dbReference type="Gene3D" id="3.40.50.150">
    <property type="entry name" value="Vaccinia Virus protein VP39"/>
    <property type="match status" value="1"/>
</dbReference>
<reference evidence="2" key="2">
    <citation type="submission" date="2023-01" db="EMBL/GenBank/DDBJ databases">
        <title>Draft genome sequence of Sulfitobacter pacificus strain NBRC 109915.</title>
        <authorList>
            <person name="Sun Q."/>
            <person name="Mori K."/>
        </authorList>
    </citation>
    <scope>NUCLEOTIDE SEQUENCE</scope>
    <source>
        <strain evidence="2">NBRC 109915</strain>
    </source>
</reference>
<evidence type="ECO:0000313" key="2">
    <source>
        <dbReference type="EMBL" id="GLQ28658.1"/>
    </source>
</evidence>
<organism evidence="2 3">
    <name type="scientific">Sulfitobacter pacificus</name>
    <dbReference type="NCBI Taxonomy" id="1499314"/>
    <lineage>
        <taxon>Bacteria</taxon>
        <taxon>Pseudomonadati</taxon>
        <taxon>Pseudomonadota</taxon>
        <taxon>Alphaproteobacteria</taxon>
        <taxon>Rhodobacterales</taxon>
        <taxon>Roseobacteraceae</taxon>
        <taxon>Sulfitobacter</taxon>
    </lineage>
</organism>
<dbReference type="PANTHER" id="PTHR34203">
    <property type="entry name" value="METHYLTRANSFERASE, FKBM FAMILY PROTEIN"/>
    <property type="match status" value="1"/>
</dbReference>
<accession>A0ABQ5VNL8</accession>
<protein>
    <recommendedName>
        <fullName evidence="1">Methyltransferase FkbM domain-containing protein</fullName>
    </recommendedName>
</protein>
<proteinExistence type="predicted"/>
<name>A0ABQ5VNL8_9RHOB</name>
<dbReference type="SUPFAM" id="SSF53335">
    <property type="entry name" value="S-adenosyl-L-methionine-dependent methyltransferases"/>
    <property type="match status" value="1"/>
</dbReference>
<comment type="caution">
    <text evidence="2">The sequence shown here is derived from an EMBL/GenBank/DDBJ whole genome shotgun (WGS) entry which is preliminary data.</text>
</comment>